<keyword evidence="5" id="KW-0675">Receptor</keyword>
<dbReference type="STRING" id="762903.Pedsa_2640"/>
<reference evidence="5 6" key="1">
    <citation type="journal article" date="2011" name="Stand. Genomic Sci.">
        <title>Complete genome sequence of the gliding, heparinolytic Pedobacter saltans type strain (113).</title>
        <authorList>
            <person name="Liolios K."/>
            <person name="Sikorski J."/>
            <person name="Lu M."/>
            <person name="Nolan M."/>
            <person name="Lapidus A."/>
            <person name="Lucas S."/>
            <person name="Hammon N."/>
            <person name="Deshpande S."/>
            <person name="Cheng J.F."/>
            <person name="Tapia R."/>
            <person name="Han C."/>
            <person name="Goodwin L."/>
            <person name="Pitluck S."/>
            <person name="Huntemann M."/>
            <person name="Ivanova N."/>
            <person name="Pagani I."/>
            <person name="Mavromatis K."/>
            <person name="Ovchinikova G."/>
            <person name="Pati A."/>
            <person name="Chen A."/>
            <person name="Palaniappan K."/>
            <person name="Land M."/>
            <person name="Hauser L."/>
            <person name="Brambilla E.M."/>
            <person name="Kotsyurbenko O."/>
            <person name="Rohde M."/>
            <person name="Tindall B.J."/>
            <person name="Abt B."/>
            <person name="Goker M."/>
            <person name="Detter J.C."/>
            <person name="Woyke T."/>
            <person name="Bristow J."/>
            <person name="Eisen J.A."/>
            <person name="Markowitz V."/>
            <person name="Hugenholtz P."/>
            <person name="Klenk H.P."/>
            <person name="Kyrpides N.C."/>
        </authorList>
    </citation>
    <scope>NUCLEOTIDE SEQUENCE [LARGE SCALE GENOMIC DNA]</scope>
    <source>
        <strain evidence="6">ATCC 51119 / DSM 12145 / JCM 21818 / LMG 10337 / NBRC 100064 / NCIMB 13643</strain>
    </source>
</reference>
<sequence>MSKFLSVLFFLIITICRTVTCQEIVKLDSETKQHILSYNEIKVFEDKTGKLDIGNISSAEFDASFKSSRTFVPKTSNSKSTYWYKIRLENTNAKGAFLLEFYDQTIDDIRIYYQNKPGSFRLHQFGAQLPFEKRQIHHKNFTFNVNRRFEGDRTYYIAVKTEQPAAVMIVLKKVNWFIQYGLREYVLLGVLYGMILVFCLYNLVMFLAVRQKQYLFYVLYNLSIGMFEISSNGIGFQYLWPGSPGWNEIAYGVALYLAAIFSMLFTREFLHLKHKVPVLDKIILSYLSLRTVFFLICLFINNHWFVYKVIEVIPVLLALISGIVILRKGYYPARFFVAGYSFIFLGILIRIIKVLNIGKMPFGPANFYSLSFCLIMEMLFVTFAIGDNIRLLKKKKEKAQKRIIQELESKQKLKDKLNVELENKVALRTREVLEKSEIIEAQNKELLVQAEAIRKMNELLSIDNTELKKNITEVTEARVMSKILSYEEFIKIYPDNETCVKFLHELKEQRGFKCRKCNHTDFYVGHQPYSKRCASCDYEESVINGTIFQNSRIPLNKAFYMVYIVYTTKGKISSYKLAEILELRQATCWANLNKIKSLMQERKKEFKGAGEDGWNKLVFA</sequence>
<dbReference type="KEGG" id="psn:Pedsa_2640"/>
<feature type="domain" description="7TM-DISM receptor extracellular" evidence="3">
    <location>
        <begin position="184"/>
        <end position="387"/>
    </location>
</feature>
<evidence type="ECO:0000313" key="6">
    <source>
        <dbReference type="Proteomes" id="UP000000310"/>
    </source>
</evidence>
<organism evidence="5 6">
    <name type="scientific">Pseudopedobacter saltans (strain ATCC 51119 / DSM 12145 / JCM 21818 / CCUG 39354 / LMG 10337 / NBRC 100064 / NCIMB 13643)</name>
    <name type="common">Pedobacter saltans</name>
    <dbReference type="NCBI Taxonomy" id="762903"/>
    <lineage>
        <taxon>Bacteria</taxon>
        <taxon>Pseudomonadati</taxon>
        <taxon>Bacteroidota</taxon>
        <taxon>Sphingobacteriia</taxon>
        <taxon>Sphingobacteriales</taxon>
        <taxon>Sphingobacteriaceae</taxon>
        <taxon>Pseudopedobacter</taxon>
    </lineage>
</organism>
<dbReference type="InterPro" id="IPR011623">
    <property type="entry name" value="7TMR_DISM_rcpt_extracell_dom1"/>
</dbReference>
<evidence type="ECO:0000259" key="3">
    <source>
        <dbReference type="Pfam" id="PF07695"/>
    </source>
</evidence>
<evidence type="ECO:0000256" key="2">
    <source>
        <dbReference type="SAM" id="Phobius"/>
    </source>
</evidence>
<feature type="coiled-coil region" evidence="1">
    <location>
        <begin position="389"/>
        <end position="424"/>
    </location>
</feature>
<dbReference type="Pfam" id="PF07696">
    <property type="entry name" value="7TMR-DISMED2"/>
    <property type="match status" value="1"/>
</dbReference>
<dbReference type="Proteomes" id="UP000000310">
    <property type="component" value="Chromosome"/>
</dbReference>
<feature type="transmembrane region" description="Helical" evidence="2">
    <location>
        <begin position="249"/>
        <end position="270"/>
    </location>
</feature>
<evidence type="ECO:0000313" key="5">
    <source>
        <dbReference type="EMBL" id="ADY53182.1"/>
    </source>
</evidence>
<evidence type="ECO:0000256" key="1">
    <source>
        <dbReference type="SAM" id="Coils"/>
    </source>
</evidence>
<feature type="transmembrane region" description="Helical" evidence="2">
    <location>
        <begin position="367"/>
        <end position="386"/>
    </location>
</feature>
<dbReference type="InterPro" id="IPR011622">
    <property type="entry name" value="7TMR_DISM_rcpt_extracell_dom2"/>
</dbReference>
<keyword evidence="2 5" id="KW-0812">Transmembrane</keyword>
<dbReference type="eggNOG" id="COG4191">
    <property type="taxonomic scope" value="Bacteria"/>
</dbReference>
<feature type="transmembrane region" description="Helical" evidence="2">
    <location>
        <begin position="214"/>
        <end position="237"/>
    </location>
</feature>
<keyword evidence="2" id="KW-0472">Membrane</keyword>
<name>F0S668_PSESL</name>
<evidence type="ECO:0000259" key="4">
    <source>
        <dbReference type="Pfam" id="PF07696"/>
    </source>
</evidence>
<feature type="domain" description="7TM-DISM receptor extracellular" evidence="4">
    <location>
        <begin position="40"/>
        <end position="171"/>
    </location>
</feature>
<dbReference type="HOGENOM" id="CLU_426831_0_0_10"/>
<proteinExistence type="predicted"/>
<feature type="transmembrane region" description="Helical" evidence="2">
    <location>
        <begin position="333"/>
        <end position="355"/>
    </location>
</feature>
<dbReference type="AlphaFoldDB" id="F0S668"/>
<gene>
    <name evidence="5" type="ordered locus">Pedsa_2640</name>
</gene>
<accession>F0S668</accession>
<feature type="transmembrane region" description="Helical" evidence="2">
    <location>
        <begin position="307"/>
        <end position="326"/>
    </location>
</feature>
<dbReference type="EMBL" id="CP002545">
    <property type="protein sequence ID" value="ADY53182.1"/>
    <property type="molecule type" value="Genomic_DNA"/>
</dbReference>
<reference evidence="6" key="2">
    <citation type="submission" date="2011-02" db="EMBL/GenBank/DDBJ databases">
        <title>The complete genome of Pedobacter saltans DSM 12145.</title>
        <authorList>
            <consortium name="US DOE Joint Genome Institute (JGI-PGF)"/>
            <person name="Lucas S."/>
            <person name="Copeland A."/>
            <person name="Lapidus A."/>
            <person name="Bruce D."/>
            <person name="Goodwin L."/>
            <person name="Pitluck S."/>
            <person name="Kyrpides N."/>
            <person name="Mavromatis K."/>
            <person name="Pagani I."/>
            <person name="Ivanova N."/>
            <person name="Ovchinnikova G."/>
            <person name="Lu M."/>
            <person name="Detter J.C."/>
            <person name="Han C."/>
            <person name="Land M."/>
            <person name="Hauser L."/>
            <person name="Markowitz V."/>
            <person name="Cheng J.-F."/>
            <person name="Hugenholtz P."/>
            <person name="Woyke T."/>
            <person name="Wu D."/>
            <person name="Tindall B."/>
            <person name="Pomrenke H.G."/>
            <person name="Brambilla E."/>
            <person name="Klenk H.-P."/>
            <person name="Eisen J.A."/>
        </authorList>
    </citation>
    <scope>NUCLEOTIDE SEQUENCE [LARGE SCALE GENOMIC DNA]</scope>
    <source>
        <strain evidence="6">ATCC 51119 / DSM 12145 / JCM 21818 / LMG 10337 / NBRC 100064 / NCIMB 13643</strain>
    </source>
</reference>
<feature type="transmembrane region" description="Helical" evidence="2">
    <location>
        <begin position="282"/>
        <end position="301"/>
    </location>
</feature>
<dbReference type="RefSeq" id="WP_013633667.1">
    <property type="nucleotide sequence ID" value="NC_015177.1"/>
</dbReference>
<dbReference type="Gene3D" id="2.60.40.2380">
    <property type="match status" value="1"/>
</dbReference>
<dbReference type="OrthoDB" id="9783459at2"/>
<keyword evidence="1" id="KW-0175">Coiled coil</keyword>
<keyword evidence="2" id="KW-1133">Transmembrane helix</keyword>
<feature type="transmembrane region" description="Helical" evidence="2">
    <location>
        <begin position="185"/>
        <end position="207"/>
    </location>
</feature>
<dbReference type="Pfam" id="PF07695">
    <property type="entry name" value="7TMR-DISM_7TM"/>
    <property type="match status" value="1"/>
</dbReference>
<keyword evidence="6" id="KW-1185">Reference proteome</keyword>
<protein>
    <submittedName>
        <fullName evidence="5">Diverse 7TM receptor transmembrane region</fullName>
    </submittedName>
</protein>